<dbReference type="PANTHER" id="PTHR16212:SF4">
    <property type="entry name" value="FOCADHESIN"/>
    <property type="match status" value="1"/>
</dbReference>
<reference evidence="3" key="1">
    <citation type="journal article" date="2020" name="Fungal Divers.">
        <title>Resolving the Mortierellaceae phylogeny through synthesis of multi-gene phylogenetics and phylogenomics.</title>
        <authorList>
            <person name="Vandepol N."/>
            <person name="Liber J."/>
            <person name="Desiro A."/>
            <person name="Na H."/>
            <person name="Kennedy M."/>
            <person name="Barry K."/>
            <person name="Grigoriev I.V."/>
            <person name="Miller A.N."/>
            <person name="O'Donnell K."/>
            <person name="Stajich J.E."/>
            <person name="Bonito G."/>
        </authorList>
    </citation>
    <scope>NUCLEOTIDE SEQUENCE</scope>
    <source>
        <strain evidence="3">NVP60</strain>
    </source>
</reference>
<dbReference type="GO" id="GO:0060147">
    <property type="term" value="P:regulation of post-transcriptional gene silencing"/>
    <property type="evidence" value="ECO:0007669"/>
    <property type="project" value="InterPro"/>
</dbReference>
<protein>
    <recommendedName>
        <fullName evidence="2">DUF3730 domain-containing protein</fullName>
    </recommendedName>
</protein>
<evidence type="ECO:0000313" key="4">
    <source>
        <dbReference type="Proteomes" id="UP000823405"/>
    </source>
</evidence>
<evidence type="ECO:0000256" key="1">
    <source>
        <dbReference type="SAM" id="MobiDB-lite"/>
    </source>
</evidence>
<dbReference type="Proteomes" id="UP000823405">
    <property type="component" value="Unassembled WGS sequence"/>
</dbReference>
<dbReference type="Pfam" id="PF12530">
    <property type="entry name" value="DUF3730"/>
    <property type="match status" value="1"/>
</dbReference>
<dbReference type="AlphaFoldDB" id="A0A9P6QRV4"/>
<evidence type="ECO:0000259" key="2">
    <source>
        <dbReference type="Pfam" id="PF12530"/>
    </source>
</evidence>
<feature type="non-terminal residue" evidence="3">
    <location>
        <position position="831"/>
    </location>
</feature>
<dbReference type="EMBL" id="JAAAIN010002837">
    <property type="protein sequence ID" value="KAG0289729.1"/>
    <property type="molecule type" value="Genomic_DNA"/>
</dbReference>
<proteinExistence type="predicted"/>
<dbReference type="InterPro" id="IPR016024">
    <property type="entry name" value="ARM-type_fold"/>
</dbReference>
<dbReference type="InterPro" id="IPR022542">
    <property type="entry name" value="FOCAD/RST1_DUF3730"/>
</dbReference>
<dbReference type="OrthoDB" id="6125419at2759"/>
<dbReference type="SUPFAM" id="SSF48371">
    <property type="entry name" value="ARM repeat"/>
    <property type="match status" value="1"/>
</dbReference>
<feature type="domain" description="DUF3730" evidence="2">
    <location>
        <begin position="520"/>
        <end position="767"/>
    </location>
</feature>
<dbReference type="InterPro" id="IPR045163">
    <property type="entry name" value="Focadhesin/RST1"/>
</dbReference>
<dbReference type="PANTHER" id="PTHR16212">
    <property type="entry name" value="FOCADHESIN FAMILY MEMBER"/>
    <property type="match status" value="1"/>
</dbReference>
<sequence>MASIRRPQPGIYRTESDSQPITTASTVTPNSNASTAHRSVNVQKITSLSNQLSSSPSAASNTNNGRNLSLAQLWSQCASPIAYTSSVATGAMIDLVRKDALDWNEALQGFENALSTAQGQALANMIHSLSNLLISAAEITSGSVKSKIYISKSAFATKNNRHPFIALISTNSQVETILFTEIDRILDYLPDSPQYRIAAFDILSPFLDFCLLDRQERTLIVSSATVLWISKTLNESIYDEGLRPFVTHLLDYLCSVPTRFPLDRSQPSATLQSSLRTLADFYCLPSTQLALDAEYKAEFGGRILMALLSWMADLRRYGLPTFPLMLTAQALFRSRKGYTAPSLPFNTLWPLLSFLLMNSPTVDEQRILVSWMHAVLTTTEEHLEAMIANLAFLPIFQVMGESQSEDTSKKCADILQKLETIPKTTNTSLVAEIELRATSGVAAMIQTEVAHLRRNWSVSGYEKGTEDEQADAGETLFSLGDDDTFASLILTTYIFHPDENRRIDAMTRQAQAEEGRLVTLVLFIYVLRVDSSPLVKLHLLQEAIPSLVTSKDEMVTAKVLRTILTLIHGVSNAPSGTKIMNTHMGAVGVRILFLIWKRQPRVWKTLRHVIHSWVESRPRLFKTPLKGEPEYDMEVAVLATIRDICAYDAAGYAEVLIPFLANLLGSVELYASSICTIIETMNLTVEAHVVEPRAAWNVLLCHVGEHASKTMHPGMLQEMCVFYGIVGSRSEDTQVYLDLREAVLTNYIQPLLTSEDPEVLAAALKALGCFTAPEIASVLPTESPSLYIREKILEANDTLVLDEYSFILEKLVRFELSNMRRGLFKEAGSKK</sequence>
<name>A0A9P6QRV4_9FUNG</name>
<evidence type="ECO:0000313" key="3">
    <source>
        <dbReference type="EMBL" id="KAG0289729.1"/>
    </source>
</evidence>
<feature type="region of interest" description="Disordered" evidence="1">
    <location>
        <begin position="1"/>
        <end position="35"/>
    </location>
</feature>
<accession>A0A9P6QRV4</accession>
<keyword evidence="4" id="KW-1185">Reference proteome</keyword>
<comment type="caution">
    <text evidence="3">The sequence shown here is derived from an EMBL/GenBank/DDBJ whole genome shotgun (WGS) entry which is preliminary data.</text>
</comment>
<feature type="compositionally biased region" description="Polar residues" evidence="1">
    <location>
        <begin position="17"/>
        <end position="35"/>
    </location>
</feature>
<organism evidence="3 4">
    <name type="scientific">Linnemannia gamsii</name>
    <dbReference type="NCBI Taxonomy" id="64522"/>
    <lineage>
        <taxon>Eukaryota</taxon>
        <taxon>Fungi</taxon>
        <taxon>Fungi incertae sedis</taxon>
        <taxon>Mucoromycota</taxon>
        <taxon>Mortierellomycotina</taxon>
        <taxon>Mortierellomycetes</taxon>
        <taxon>Mortierellales</taxon>
        <taxon>Mortierellaceae</taxon>
        <taxon>Linnemannia</taxon>
    </lineage>
</organism>
<gene>
    <name evidence="3" type="ORF">BGZ97_006407</name>
</gene>